<feature type="compositionally biased region" description="Acidic residues" evidence="4">
    <location>
        <begin position="74"/>
        <end position="92"/>
    </location>
</feature>
<keyword evidence="3" id="KW-0862">Zinc</keyword>
<feature type="compositionally biased region" description="Acidic residues" evidence="4">
    <location>
        <begin position="108"/>
        <end position="141"/>
    </location>
</feature>
<dbReference type="InterPro" id="IPR002893">
    <property type="entry name" value="Znf_MYND"/>
</dbReference>
<evidence type="ECO:0000256" key="4">
    <source>
        <dbReference type="SAM" id="MobiDB-lite"/>
    </source>
</evidence>
<sequence length="228" mass="26472">MANMENYDEDTIIYEEQADDYKNDPDYVPEEYTSEDGSETEQEEDEVARETVEDNNTPNFVEEEEDDKLKDPDYVPEEYTSEDGSETEQEEYEVAREPVEDNNNPNFVEEEEDDYKNDPDYVPESETSEDGSEYDENEVEQEQPQQHFGCDGCDYEWKDGWKHGWKAAIKYVRKQMNIEVPLPPTCNYCGMSSKTLKCGGACGGAVRYCSVKCQTIDWKSNHKYECSL</sequence>
<dbReference type="Gene3D" id="6.10.140.2220">
    <property type="match status" value="1"/>
</dbReference>
<evidence type="ECO:0000256" key="3">
    <source>
        <dbReference type="ARBA" id="ARBA00022833"/>
    </source>
</evidence>
<keyword evidence="1" id="KW-0479">Metal-binding</keyword>
<reference evidence="6" key="1">
    <citation type="journal article" date="2020" name="Nature">
        <title>Giant virus diversity and host interactions through global metagenomics.</title>
        <authorList>
            <person name="Schulz F."/>
            <person name="Roux S."/>
            <person name="Paez-Espino D."/>
            <person name="Jungbluth S."/>
            <person name="Walsh D.A."/>
            <person name="Denef V.J."/>
            <person name="McMahon K.D."/>
            <person name="Konstantinidis K.T."/>
            <person name="Eloe-Fadrosh E.A."/>
            <person name="Kyrpides N.C."/>
            <person name="Woyke T."/>
        </authorList>
    </citation>
    <scope>NUCLEOTIDE SEQUENCE</scope>
    <source>
        <strain evidence="6">GVMAG-M-3300023184-89</strain>
    </source>
</reference>
<evidence type="ECO:0000313" key="6">
    <source>
        <dbReference type="EMBL" id="QHT92652.1"/>
    </source>
</evidence>
<dbReference type="PROSITE" id="PS50865">
    <property type="entry name" value="ZF_MYND_2"/>
    <property type="match status" value="1"/>
</dbReference>
<feature type="compositionally biased region" description="Acidic residues" evidence="4">
    <location>
        <begin position="27"/>
        <end position="47"/>
    </location>
</feature>
<evidence type="ECO:0000256" key="2">
    <source>
        <dbReference type="ARBA" id="ARBA00022771"/>
    </source>
</evidence>
<dbReference type="EMBL" id="MN740193">
    <property type="protein sequence ID" value="QHT92652.1"/>
    <property type="molecule type" value="Genomic_DNA"/>
</dbReference>
<dbReference type="Pfam" id="PF01753">
    <property type="entry name" value="zf-MYND"/>
    <property type="match status" value="1"/>
</dbReference>
<accession>A0A6C0II53</accession>
<feature type="compositionally biased region" description="Acidic residues" evidence="4">
    <location>
        <begin position="1"/>
        <end position="18"/>
    </location>
</feature>
<feature type="domain" description="MYND-type" evidence="5">
    <location>
        <begin position="186"/>
        <end position="226"/>
    </location>
</feature>
<evidence type="ECO:0000256" key="1">
    <source>
        <dbReference type="ARBA" id="ARBA00022723"/>
    </source>
</evidence>
<dbReference type="GO" id="GO:0008270">
    <property type="term" value="F:zinc ion binding"/>
    <property type="evidence" value="ECO:0007669"/>
    <property type="project" value="UniProtKB-KW"/>
</dbReference>
<dbReference type="AlphaFoldDB" id="A0A6C0II53"/>
<name>A0A6C0II53_9ZZZZ</name>
<protein>
    <recommendedName>
        <fullName evidence="5">MYND-type domain-containing protein</fullName>
    </recommendedName>
</protein>
<organism evidence="6">
    <name type="scientific">viral metagenome</name>
    <dbReference type="NCBI Taxonomy" id="1070528"/>
    <lineage>
        <taxon>unclassified sequences</taxon>
        <taxon>metagenomes</taxon>
        <taxon>organismal metagenomes</taxon>
    </lineage>
</organism>
<proteinExistence type="predicted"/>
<feature type="region of interest" description="Disordered" evidence="4">
    <location>
        <begin position="1"/>
        <end position="146"/>
    </location>
</feature>
<keyword evidence="2" id="KW-0863">Zinc-finger</keyword>
<evidence type="ECO:0000259" key="5">
    <source>
        <dbReference type="PROSITE" id="PS50865"/>
    </source>
</evidence>
<dbReference type="SUPFAM" id="SSF144232">
    <property type="entry name" value="HIT/MYND zinc finger-like"/>
    <property type="match status" value="1"/>
</dbReference>